<gene>
    <name evidence="1" type="ORF">IWW38_003731</name>
</gene>
<evidence type="ECO:0000313" key="2">
    <source>
        <dbReference type="Proteomes" id="UP001139981"/>
    </source>
</evidence>
<reference evidence="1" key="1">
    <citation type="submission" date="2022-07" db="EMBL/GenBank/DDBJ databases">
        <title>Phylogenomic reconstructions and comparative analyses of Kickxellomycotina fungi.</title>
        <authorList>
            <person name="Reynolds N.K."/>
            <person name="Stajich J.E."/>
            <person name="Barry K."/>
            <person name="Grigoriev I.V."/>
            <person name="Crous P."/>
            <person name="Smith M.E."/>
        </authorList>
    </citation>
    <scope>NUCLEOTIDE SEQUENCE</scope>
    <source>
        <strain evidence="1">CBS 190363</strain>
    </source>
</reference>
<keyword evidence="2" id="KW-1185">Reference proteome</keyword>
<comment type="caution">
    <text evidence="1">The sequence shown here is derived from an EMBL/GenBank/DDBJ whole genome shotgun (WGS) entry which is preliminary data.</text>
</comment>
<proteinExistence type="predicted"/>
<sequence length="515" mass="58427">MALHINGLPIYPYNVLELILYLAASAPADTLAEWKSKLPLVAVCRAWTKIAQPFVFRHVIVEVLRKCTNRGYFTGETFIRWKSNAELFIPRHCVLMARRLSLALPKCMTPDNFQLIALDILKLDRVDWMHINTLVVSEASPACNHYIVPVDDDSSARDKVEHALQFFAQNLRNISELSITVCHLGHVGDIVREKLATMYGRQMTLDHAAGRKLPDVCGETLRVLKLSKVPQNFAWRRFRYDIFVRPIVFPRLTILHLDYDGLDAELTEDEIQSRVSSGARNCDQLCFPALKELIIYNCTPDCDLLYADTPFPELDKVTLIGSFHNIRHCSRLKLVWVGGLQVKFWTLLDNVTTGIHIVANPLFTNICIGRTAALDFGRTKFVIDPEAIRWVNLTALSVYTVSYQTLCKLIARLPNLTRFRTINLEFDDFYADESLFRSMDPMLAWGERLVTIGIIQFSKGSSHAVQNCSIQALIVNAGALVELYVPEDVVTAIESFIDSNMRHFAHLANVNVIGY</sequence>
<feature type="non-terminal residue" evidence="1">
    <location>
        <position position="515"/>
    </location>
</feature>
<name>A0ACC1M0M2_9FUNG</name>
<dbReference type="Proteomes" id="UP001139981">
    <property type="component" value="Unassembled WGS sequence"/>
</dbReference>
<dbReference type="EMBL" id="JANBVB010001066">
    <property type="protein sequence ID" value="KAJ2891189.1"/>
    <property type="molecule type" value="Genomic_DNA"/>
</dbReference>
<protein>
    <submittedName>
        <fullName evidence="1">Uncharacterized protein</fullName>
    </submittedName>
</protein>
<evidence type="ECO:0000313" key="1">
    <source>
        <dbReference type="EMBL" id="KAJ2891189.1"/>
    </source>
</evidence>
<organism evidence="1 2">
    <name type="scientific">Coemansia aciculifera</name>
    <dbReference type="NCBI Taxonomy" id="417176"/>
    <lineage>
        <taxon>Eukaryota</taxon>
        <taxon>Fungi</taxon>
        <taxon>Fungi incertae sedis</taxon>
        <taxon>Zoopagomycota</taxon>
        <taxon>Kickxellomycotina</taxon>
        <taxon>Kickxellomycetes</taxon>
        <taxon>Kickxellales</taxon>
        <taxon>Kickxellaceae</taxon>
        <taxon>Coemansia</taxon>
    </lineage>
</organism>
<accession>A0ACC1M0M2</accession>